<dbReference type="PROSITE" id="PS51421">
    <property type="entry name" value="RAS"/>
    <property type="match status" value="1"/>
</dbReference>
<evidence type="ECO:0008006" key="4">
    <source>
        <dbReference type="Google" id="ProtNLM"/>
    </source>
</evidence>
<evidence type="ECO:0000256" key="1">
    <source>
        <dbReference type="ARBA" id="ARBA00022741"/>
    </source>
</evidence>
<dbReference type="Pfam" id="PF00071">
    <property type="entry name" value="Ras"/>
    <property type="match status" value="1"/>
</dbReference>
<evidence type="ECO:0000256" key="2">
    <source>
        <dbReference type="ARBA" id="ARBA00023134"/>
    </source>
</evidence>
<dbReference type="InterPro" id="IPR027417">
    <property type="entry name" value="P-loop_NTPase"/>
</dbReference>
<gene>
    <name evidence="3" type="ORF">S03H2_28906</name>
</gene>
<dbReference type="GO" id="GO:0005525">
    <property type="term" value="F:GTP binding"/>
    <property type="evidence" value="ECO:0007669"/>
    <property type="project" value="UniProtKB-KW"/>
</dbReference>
<evidence type="ECO:0000313" key="3">
    <source>
        <dbReference type="EMBL" id="GAH60006.1"/>
    </source>
</evidence>
<dbReference type="InterPro" id="IPR001806">
    <property type="entry name" value="Small_GTPase"/>
</dbReference>
<dbReference type="CDD" id="cd00154">
    <property type="entry name" value="Rab"/>
    <property type="match status" value="1"/>
</dbReference>
<keyword evidence="1" id="KW-0547">Nucleotide-binding</keyword>
<dbReference type="Gene3D" id="3.40.50.300">
    <property type="entry name" value="P-loop containing nucleotide triphosphate hydrolases"/>
    <property type="match status" value="1"/>
</dbReference>
<dbReference type="EMBL" id="BARU01017420">
    <property type="protein sequence ID" value="GAH60006.1"/>
    <property type="molecule type" value="Genomic_DNA"/>
</dbReference>
<protein>
    <recommendedName>
        <fullName evidence="4">GTP-binding protein</fullName>
    </recommendedName>
</protein>
<name>X1GQ58_9ZZZZ</name>
<accession>X1GQ58</accession>
<dbReference type="SUPFAM" id="SSF52540">
    <property type="entry name" value="P-loop containing nucleoside triphosphate hydrolases"/>
    <property type="match status" value="1"/>
</dbReference>
<feature type="non-terminal residue" evidence="3">
    <location>
        <position position="1"/>
    </location>
</feature>
<dbReference type="PROSITE" id="PS51419">
    <property type="entry name" value="RAB"/>
    <property type="match status" value="1"/>
</dbReference>
<dbReference type="SMART" id="SM00175">
    <property type="entry name" value="RAB"/>
    <property type="match status" value="1"/>
</dbReference>
<proteinExistence type="predicted"/>
<dbReference type="GO" id="GO:0003924">
    <property type="term" value="F:GTPase activity"/>
    <property type="evidence" value="ECO:0007669"/>
    <property type="project" value="InterPro"/>
</dbReference>
<dbReference type="PANTHER" id="PTHR47977">
    <property type="entry name" value="RAS-RELATED PROTEIN RAB"/>
    <property type="match status" value="1"/>
</dbReference>
<comment type="caution">
    <text evidence="3">The sequence shown here is derived from an EMBL/GenBank/DDBJ whole genome shotgun (WGS) entry which is preliminary data.</text>
</comment>
<organism evidence="3">
    <name type="scientific">marine sediment metagenome</name>
    <dbReference type="NCBI Taxonomy" id="412755"/>
    <lineage>
        <taxon>unclassified sequences</taxon>
        <taxon>metagenomes</taxon>
        <taxon>ecological metagenomes</taxon>
    </lineage>
</organism>
<dbReference type="AlphaFoldDB" id="X1GQ58"/>
<feature type="non-terminal residue" evidence="3">
    <location>
        <position position="297"/>
    </location>
</feature>
<reference evidence="3" key="1">
    <citation type="journal article" date="2014" name="Front. Microbiol.">
        <title>High frequency of phylogenetically diverse reductive dehalogenase-homologous genes in deep subseafloor sedimentary metagenomes.</title>
        <authorList>
            <person name="Kawai M."/>
            <person name="Futagami T."/>
            <person name="Toyoda A."/>
            <person name="Takaki Y."/>
            <person name="Nishi S."/>
            <person name="Hori S."/>
            <person name="Arai W."/>
            <person name="Tsubouchi T."/>
            <person name="Morono Y."/>
            <person name="Uchiyama I."/>
            <person name="Ito T."/>
            <person name="Fujiyama A."/>
            <person name="Inagaki F."/>
            <person name="Takami H."/>
        </authorList>
    </citation>
    <scope>NUCLEOTIDE SEQUENCE</scope>
    <source>
        <strain evidence="3">Expedition CK06-06</strain>
    </source>
</reference>
<dbReference type="InterPro" id="IPR050227">
    <property type="entry name" value="Rab"/>
</dbReference>
<sequence length="297" mass="34516">TRMTIGVDFFVRSINMLGKNIKFQIWDMGAEERFRFLVPTYCRGASGGIIVYDIENANSLTHILENVQIIRREAGNVPIVIIGTKCVEDDKQDSRDQGTQIDKPEDIQKAEKIFENLAETLLEGVSQNIIVVPKPLELKRRPYIDKWPKFRVSDYLVLKLENNRTNIYVGGRLFNHCKYLLLNIDYNEFKEYDEIESIDEAAEKLGDSMHGIGFQKYHVSPETEFWGHCSNIQAWYENKYDTRLLHRNLAFPLLEALIKTGDLLAKKVLKEEIAQRLESGYPSVVLYLIKEKYLKYL</sequence>
<keyword evidence="2" id="KW-0342">GTP-binding</keyword>